<accession>A5G842</accession>
<dbReference type="OrthoDB" id="7342932at2"/>
<dbReference type="PANTHER" id="PTHR43861:SF6">
    <property type="entry name" value="METHYLTRANSFERASE TYPE 11"/>
    <property type="match status" value="1"/>
</dbReference>
<proteinExistence type="predicted"/>
<dbReference type="AlphaFoldDB" id="A5G842"/>
<dbReference type="RefSeq" id="WP_011940609.1">
    <property type="nucleotide sequence ID" value="NC_009483.1"/>
</dbReference>
<dbReference type="InterPro" id="IPR029063">
    <property type="entry name" value="SAM-dependent_MTases_sf"/>
</dbReference>
<protein>
    <submittedName>
        <fullName evidence="1">Methyltransferase type 11</fullName>
    </submittedName>
</protein>
<dbReference type="HOGENOM" id="CLU_663599_0_0_7"/>
<sequence length="354" mass="40875">MSDLELISCWCGSGELIPFSEHYNRCSQCNTLVSRFRKTEDFYKGGDSTDDLYGKEYWTKHVKKLGFPDIYERSRSDLTERSVYWLRSILQYKLPPARTLELGCAHGGSVYLQRQAGYDASGAEMSNWLCEFARTTFDVPMYCGGIEKIDVQPGTLDAVIFMDVLEHFPDPVQVLSRIVSTLKEDGIAVIQTPCWRSVAKTYHEMKADNEMFLLHLKEDEHLYLFNEDSVRLLLSRVGLTNVAFETPIFAYDMFIFAGKHPLTKHDKAEVSQTLMQDPYKRAILALLDTYNKLELCEEGAQTRIAELEMALGKLQSELLTTRQHERSLDKVLNSFTWRLTAPFRRICDKLRRDR</sequence>
<keyword evidence="2" id="KW-1185">Reference proteome</keyword>
<name>A5G842_GEOUR</name>
<evidence type="ECO:0000313" key="2">
    <source>
        <dbReference type="Proteomes" id="UP000006695"/>
    </source>
</evidence>
<dbReference type="GO" id="GO:0008168">
    <property type="term" value="F:methyltransferase activity"/>
    <property type="evidence" value="ECO:0007669"/>
    <property type="project" value="UniProtKB-KW"/>
</dbReference>
<dbReference type="SUPFAM" id="SSF53335">
    <property type="entry name" value="S-adenosyl-L-methionine-dependent methyltransferases"/>
    <property type="match status" value="1"/>
</dbReference>
<dbReference type="PANTHER" id="PTHR43861">
    <property type="entry name" value="TRANS-ACONITATE 2-METHYLTRANSFERASE-RELATED"/>
    <property type="match status" value="1"/>
</dbReference>
<evidence type="ECO:0000313" key="1">
    <source>
        <dbReference type="EMBL" id="ABQ27960.1"/>
    </source>
</evidence>
<dbReference type="Pfam" id="PF13489">
    <property type="entry name" value="Methyltransf_23"/>
    <property type="match status" value="1"/>
</dbReference>
<dbReference type="GO" id="GO:0032259">
    <property type="term" value="P:methylation"/>
    <property type="evidence" value="ECO:0007669"/>
    <property type="project" value="UniProtKB-KW"/>
</dbReference>
<organism evidence="1 2">
    <name type="scientific">Geotalea uraniireducens (strain Rf4)</name>
    <name type="common">Geobacter uraniireducens</name>
    <dbReference type="NCBI Taxonomy" id="351605"/>
    <lineage>
        <taxon>Bacteria</taxon>
        <taxon>Pseudomonadati</taxon>
        <taxon>Thermodesulfobacteriota</taxon>
        <taxon>Desulfuromonadia</taxon>
        <taxon>Geobacterales</taxon>
        <taxon>Geobacteraceae</taxon>
        <taxon>Geotalea</taxon>
    </lineage>
</organism>
<dbReference type="KEGG" id="gur:Gura_3809"/>
<gene>
    <name evidence="1" type="ordered locus">Gura_3809</name>
</gene>
<dbReference type="Proteomes" id="UP000006695">
    <property type="component" value="Chromosome"/>
</dbReference>
<dbReference type="EMBL" id="CP000698">
    <property type="protein sequence ID" value="ABQ27960.1"/>
    <property type="molecule type" value="Genomic_DNA"/>
</dbReference>
<dbReference type="Gene3D" id="3.40.50.150">
    <property type="entry name" value="Vaccinia Virus protein VP39"/>
    <property type="match status" value="1"/>
</dbReference>
<dbReference type="STRING" id="351605.Gura_3809"/>
<keyword evidence="1" id="KW-0489">Methyltransferase</keyword>
<reference evidence="1 2" key="1">
    <citation type="submission" date="2007-05" db="EMBL/GenBank/DDBJ databases">
        <title>Complete sequence of Geobacter uraniireducens Rf4.</title>
        <authorList>
            <consortium name="US DOE Joint Genome Institute"/>
            <person name="Copeland A."/>
            <person name="Lucas S."/>
            <person name="Lapidus A."/>
            <person name="Barry K."/>
            <person name="Detter J.C."/>
            <person name="Glavina del Rio T."/>
            <person name="Hammon N."/>
            <person name="Israni S."/>
            <person name="Dalin E."/>
            <person name="Tice H."/>
            <person name="Pitluck S."/>
            <person name="Chertkov O."/>
            <person name="Brettin T."/>
            <person name="Bruce D."/>
            <person name="Han C."/>
            <person name="Schmutz J."/>
            <person name="Larimer F."/>
            <person name="Land M."/>
            <person name="Hauser L."/>
            <person name="Kyrpides N."/>
            <person name="Mikhailova N."/>
            <person name="Shelobolina E."/>
            <person name="Aklujkar M."/>
            <person name="Lovley D."/>
            <person name="Richardson P."/>
        </authorList>
    </citation>
    <scope>NUCLEOTIDE SEQUENCE [LARGE SCALE GENOMIC DNA]</scope>
    <source>
        <strain evidence="1 2">Rf4</strain>
    </source>
</reference>
<keyword evidence="1" id="KW-0808">Transferase</keyword>